<dbReference type="InterPro" id="IPR011051">
    <property type="entry name" value="RmlC_Cupin_sf"/>
</dbReference>
<evidence type="ECO:0000256" key="3">
    <source>
        <dbReference type="ARBA" id="ARBA00023125"/>
    </source>
</evidence>
<sequence length="236" mass="25702">MILGVLDLPAGTWFPWHAHESHQLAWSAQGVVAVNVGDAQWVLPPTRALWIPAGVVHRTGAMDHALLRGIYAEVGRCPVDWPEPRLLTVRPLLRELLEYLTGDIGDEPRRRAEAVAFDLLEPVDVVPITVPMPTDPRARQVAEMLVADPADDRGLAGFGQVVGAAERTLARLFLAECHLTFGAWRTQARLRAALPWLAEGLPLDGVARRVGYSSASAFVAAFRRAVGIPPGQYFSG</sequence>
<dbReference type="FunFam" id="1.10.10.60:FF:000132">
    <property type="entry name" value="AraC family transcriptional regulator"/>
    <property type="match status" value="1"/>
</dbReference>
<keyword evidence="2" id="KW-0805">Transcription regulation</keyword>
<dbReference type="PANTHER" id="PTHR11019:SF199">
    <property type="entry name" value="HTH-TYPE TRANSCRIPTIONAL REGULATOR NIMR"/>
    <property type="match status" value="1"/>
</dbReference>
<dbReference type="GO" id="GO:0043565">
    <property type="term" value="F:sequence-specific DNA binding"/>
    <property type="evidence" value="ECO:0007669"/>
    <property type="project" value="InterPro"/>
</dbReference>
<proteinExistence type="predicted"/>
<evidence type="ECO:0000313" key="9">
    <source>
        <dbReference type="Proteomes" id="UP000199515"/>
    </source>
</evidence>
<dbReference type="Gene3D" id="2.60.120.10">
    <property type="entry name" value="Jelly Rolls"/>
    <property type="match status" value="1"/>
</dbReference>
<dbReference type="AlphaFoldDB" id="A0A1H3DKB4"/>
<dbReference type="Gene3D" id="1.10.10.60">
    <property type="entry name" value="Homeodomain-like"/>
    <property type="match status" value="1"/>
</dbReference>
<keyword evidence="1" id="KW-0678">Repressor</keyword>
<reference evidence="8 9" key="1">
    <citation type="submission" date="2016-10" db="EMBL/GenBank/DDBJ databases">
        <authorList>
            <person name="de Groot N.N."/>
        </authorList>
    </citation>
    <scope>NUCLEOTIDE SEQUENCE [LARGE SCALE GENOMIC DNA]</scope>
    <source>
        <strain evidence="8 9">CPCC 202699</strain>
    </source>
</reference>
<keyword evidence="3 8" id="KW-0238">DNA-binding</keyword>
<dbReference type="EMBL" id="FNON01000003">
    <property type="protein sequence ID" value="SDX66807.1"/>
    <property type="molecule type" value="Genomic_DNA"/>
</dbReference>
<dbReference type="InterPro" id="IPR013096">
    <property type="entry name" value="Cupin_2"/>
</dbReference>
<name>A0A1H3DKB4_9PSEU</name>
<dbReference type="PROSITE" id="PS00041">
    <property type="entry name" value="HTH_ARAC_FAMILY_1"/>
    <property type="match status" value="1"/>
</dbReference>
<dbReference type="Pfam" id="PF07883">
    <property type="entry name" value="Cupin_2"/>
    <property type="match status" value="1"/>
</dbReference>
<gene>
    <name evidence="8" type="ORF">SAMN05421504_103423</name>
</gene>
<protein>
    <recommendedName>
        <fullName evidence="5">HTH-type transcriptional regulator RipA</fullName>
    </recommendedName>
    <alternativeName>
        <fullName evidence="6">Repressor of iron proteins A</fullName>
    </alternativeName>
</protein>
<evidence type="ECO:0000256" key="1">
    <source>
        <dbReference type="ARBA" id="ARBA00022491"/>
    </source>
</evidence>
<dbReference type="SMART" id="SM00342">
    <property type="entry name" value="HTH_ARAC"/>
    <property type="match status" value="1"/>
</dbReference>
<keyword evidence="4" id="KW-0804">Transcription</keyword>
<evidence type="ECO:0000256" key="4">
    <source>
        <dbReference type="ARBA" id="ARBA00023163"/>
    </source>
</evidence>
<keyword evidence="9" id="KW-1185">Reference proteome</keyword>
<dbReference type="GO" id="GO:0003700">
    <property type="term" value="F:DNA-binding transcription factor activity"/>
    <property type="evidence" value="ECO:0007669"/>
    <property type="project" value="InterPro"/>
</dbReference>
<dbReference type="Proteomes" id="UP000199515">
    <property type="component" value="Unassembled WGS sequence"/>
</dbReference>
<accession>A0A1H3DKB4</accession>
<dbReference type="Pfam" id="PF12833">
    <property type="entry name" value="HTH_18"/>
    <property type="match status" value="1"/>
</dbReference>
<dbReference type="CDD" id="cd06124">
    <property type="entry name" value="cupin_NimR-like_N"/>
    <property type="match status" value="1"/>
</dbReference>
<dbReference type="InterPro" id="IPR018062">
    <property type="entry name" value="HTH_AraC-typ_CS"/>
</dbReference>
<dbReference type="OrthoDB" id="2039152at2"/>
<dbReference type="InterPro" id="IPR009057">
    <property type="entry name" value="Homeodomain-like_sf"/>
</dbReference>
<evidence type="ECO:0000256" key="6">
    <source>
        <dbReference type="ARBA" id="ARBA00079449"/>
    </source>
</evidence>
<dbReference type="SUPFAM" id="SSF46689">
    <property type="entry name" value="Homeodomain-like"/>
    <property type="match status" value="1"/>
</dbReference>
<evidence type="ECO:0000256" key="2">
    <source>
        <dbReference type="ARBA" id="ARBA00023015"/>
    </source>
</evidence>
<feature type="domain" description="HTH araC/xylS-type" evidence="7">
    <location>
        <begin position="139"/>
        <end position="236"/>
    </location>
</feature>
<dbReference type="SUPFAM" id="SSF51182">
    <property type="entry name" value="RmlC-like cupins"/>
    <property type="match status" value="1"/>
</dbReference>
<dbReference type="InterPro" id="IPR014710">
    <property type="entry name" value="RmlC-like_jellyroll"/>
</dbReference>
<dbReference type="PANTHER" id="PTHR11019">
    <property type="entry name" value="HTH-TYPE TRANSCRIPTIONAL REGULATOR NIMR"/>
    <property type="match status" value="1"/>
</dbReference>
<dbReference type="PROSITE" id="PS01124">
    <property type="entry name" value="HTH_ARAC_FAMILY_2"/>
    <property type="match status" value="1"/>
</dbReference>
<evidence type="ECO:0000256" key="5">
    <source>
        <dbReference type="ARBA" id="ARBA00074140"/>
    </source>
</evidence>
<evidence type="ECO:0000313" key="8">
    <source>
        <dbReference type="EMBL" id="SDX66807.1"/>
    </source>
</evidence>
<evidence type="ECO:0000259" key="7">
    <source>
        <dbReference type="PROSITE" id="PS01124"/>
    </source>
</evidence>
<organism evidence="8 9">
    <name type="scientific">Amycolatopsis xylanica</name>
    <dbReference type="NCBI Taxonomy" id="589385"/>
    <lineage>
        <taxon>Bacteria</taxon>
        <taxon>Bacillati</taxon>
        <taxon>Actinomycetota</taxon>
        <taxon>Actinomycetes</taxon>
        <taxon>Pseudonocardiales</taxon>
        <taxon>Pseudonocardiaceae</taxon>
        <taxon>Amycolatopsis</taxon>
    </lineage>
</organism>
<dbReference type="InterPro" id="IPR018060">
    <property type="entry name" value="HTH_AraC"/>
</dbReference>
<dbReference type="STRING" id="589385.SAMN05421504_103423"/>